<protein>
    <submittedName>
        <fullName evidence="1">Uncharacterized protein</fullName>
    </submittedName>
</protein>
<organism evidence="1 2">
    <name type="scientific">Sphaerodactylus townsendi</name>
    <dbReference type="NCBI Taxonomy" id="933632"/>
    <lineage>
        <taxon>Eukaryota</taxon>
        <taxon>Metazoa</taxon>
        <taxon>Chordata</taxon>
        <taxon>Craniata</taxon>
        <taxon>Vertebrata</taxon>
        <taxon>Euteleostomi</taxon>
        <taxon>Lepidosauria</taxon>
        <taxon>Squamata</taxon>
        <taxon>Bifurcata</taxon>
        <taxon>Gekkota</taxon>
        <taxon>Sphaerodactylidae</taxon>
        <taxon>Sphaerodactylus</taxon>
    </lineage>
</organism>
<sequence length="276" mass="30546">MGSCLSSGEARHVEELQFLTHKAKCPVAARDLRELVEEVNRQCPWYPDLGTPNPEDRQSIGLVLRSKPRTPIRALHSWFQCRHAIKQQIPDCSKAAADLVSSSPAKSPLLSPPACAMPVIHPPCAPVISPPSDLPLPALAELREQELSLQTAECLKAELQDKKTLSTENADLLALCPAHFTEKQDQDSRNIGRNGLDFKQGTGSSHPQQSQDSIEHFPWPQSNFSALQQMLDLRPCSITAIRSQIWTELRDLSPAMSLCDKQPTEILVISLLDNKV</sequence>
<reference evidence="1" key="1">
    <citation type="submission" date="2021-08" db="EMBL/GenBank/DDBJ databases">
        <title>The first chromosome-level gecko genome reveals the dynamic sex chromosomes of Neotropical dwarf geckos (Sphaerodactylidae: Sphaerodactylus).</title>
        <authorList>
            <person name="Pinto B.J."/>
            <person name="Keating S.E."/>
            <person name="Gamble T."/>
        </authorList>
    </citation>
    <scope>NUCLEOTIDE SEQUENCE</scope>
    <source>
        <strain evidence="1">TG3544</strain>
    </source>
</reference>
<name>A0ACB8FBW8_9SAUR</name>
<dbReference type="Proteomes" id="UP000827872">
    <property type="component" value="Linkage Group LG09"/>
</dbReference>
<evidence type="ECO:0000313" key="1">
    <source>
        <dbReference type="EMBL" id="KAH8002880.1"/>
    </source>
</evidence>
<accession>A0ACB8FBW8</accession>
<keyword evidence="2" id="KW-1185">Reference proteome</keyword>
<evidence type="ECO:0000313" key="2">
    <source>
        <dbReference type="Proteomes" id="UP000827872"/>
    </source>
</evidence>
<comment type="caution">
    <text evidence="1">The sequence shown here is derived from an EMBL/GenBank/DDBJ whole genome shotgun (WGS) entry which is preliminary data.</text>
</comment>
<dbReference type="EMBL" id="CM037622">
    <property type="protein sequence ID" value="KAH8002880.1"/>
    <property type="molecule type" value="Genomic_DNA"/>
</dbReference>
<gene>
    <name evidence="1" type="ORF">K3G42_002468</name>
</gene>
<proteinExistence type="predicted"/>